<dbReference type="AlphaFoldDB" id="A0A0F9Q5G5"/>
<protein>
    <submittedName>
        <fullName evidence="1">Uncharacterized protein</fullName>
    </submittedName>
</protein>
<comment type="caution">
    <text evidence="1">The sequence shown here is derived from an EMBL/GenBank/DDBJ whole genome shotgun (WGS) entry which is preliminary data.</text>
</comment>
<dbReference type="EMBL" id="LAZR01005353">
    <property type="protein sequence ID" value="KKN00638.1"/>
    <property type="molecule type" value="Genomic_DNA"/>
</dbReference>
<sequence length="69" mass="7553">MKDFTKTQEKSTEKVGALKCNTCNYEVRSFGVQPGRACPNPDEGDCTGRLMKVDDIAADRAKRRTDGAA</sequence>
<evidence type="ECO:0000313" key="1">
    <source>
        <dbReference type="EMBL" id="KKN00638.1"/>
    </source>
</evidence>
<accession>A0A0F9Q5G5</accession>
<name>A0A0F9Q5G5_9ZZZZ</name>
<reference evidence="1" key="1">
    <citation type="journal article" date="2015" name="Nature">
        <title>Complex archaea that bridge the gap between prokaryotes and eukaryotes.</title>
        <authorList>
            <person name="Spang A."/>
            <person name="Saw J.H."/>
            <person name="Jorgensen S.L."/>
            <person name="Zaremba-Niedzwiedzka K."/>
            <person name="Martijn J."/>
            <person name="Lind A.E."/>
            <person name="van Eijk R."/>
            <person name="Schleper C."/>
            <person name="Guy L."/>
            <person name="Ettema T.J."/>
        </authorList>
    </citation>
    <scope>NUCLEOTIDE SEQUENCE</scope>
</reference>
<gene>
    <name evidence="1" type="ORF">LCGC14_1135930</name>
</gene>
<organism evidence="1">
    <name type="scientific">marine sediment metagenome</name>
    <dbReference type="NCBI Taxonomy" id="412755"/>
    <lineage>
        <taxon>unclassified sequences</taxon>
        <taxon>metagenomes</taxon>
        <taxon>ecological metagenomes</taxon>
    </lineage>
</organism>
<proteinExistence type="predicted"/>